<feature type="transmembrane region" description="Helical" evidence="8">
    <location>
        <begin position="178"/>
        <end position="195"/>
    </location>
</feature>
<sequence>MTAFTRAARRQWSLQPERNIQIAIAIAILLLFAAPVIAVLIGAFRTSPFSDGTWSTEPFVDVMNSPRTWSTLWNTVIVTVVSVGAGIALAIFFATMVTRTNARLKWLVTGTMAVMVAVPPLFYALAWSMLGNESVGLINVWLRGITTGFEDGYQWGTGPFDVESWAGLLLVSTLRNTAFMYLILVGPFSTLDRALEEASRVSGASAVRTFFGTQLPLLAPTIAAVLIVSTVVSLEAFDVPVVLGVPADIYVLPTEVFRYLNDAARPAYGHASAVSIILLGILLVLVWLERRVRGRRSFTTVSGKGARHSVWSLGPWRLPVAVATVLYAVVALGLPLLQLVLVAMSPYFGATTGFTVDTLVRLATDRGTVRTFLVTALLAGCAAAVAIVAAAIILWAARLRRGALTAFLDVSPLLPMIVPGLLLALGIITIVLLSPVSGLYGSGLLLMIALFIAAVPLASRSISGAVAQIPSELEDAARVSGASRPRTLFAVVFRLLLPSALNGWLLCFVVMSGSLAIPMLLGQRNQPMLAISVYDDYQAGNFTVAAAKFVIFTVEILVIAAVIDVIKRMLRSGGDKRGPSRPVPPAGTSGRGPAATQTETLATLRARQDPPVPATVRAAESTPDRNVATNT</sequence>
<comment type="caution">
    <text evidence="11">The sequence shown here is derived from an EMBL/GenBank/DDBJ whole genome shotgun (WGS) entry which is preliminary data.</text>
</comment>
<keyword evidence="7 8" id="KW-0472">Membrane</keyword>
<evidence type="ECO:0000313" key="11">
    <source>
        <dbReference type="EMBL" id="KAB1648983.1"/>
    </source>
</evidence>
<dbReference type="GO" id="GO:0055085">
    <property type="term" value="P:transmembrane transport"/>
    <property type="evidence" value="ECO:0007669"/>
    <property type="project" value="InterPro"/>
</dbReference>
<gene>
    <name evidence="11" type="ORF">F8O04_01450</name>
</gene>
<feature type="domain" description="ABC transmembrane type-1" evidence="10">
    <location>
        <begin position="72"/>
        <end position="289"/>
    </location>
</feature>
<dbReference type="Pfam" id="PF00528">
    <property type="entry name" value="BPD_transp_1"/>
    <property type="match status" value="2"/>
</dbReference>
<dbReference type="EMBL" id="WBJY01000001">
    <property type="protein sequence ID" value="KAB1648983.1"/>
    <property type="molecule type" value="Genomic_DNA"/>
</dbReference>
<dbReference type="InterPro" id="IPR035906">
    <property type="entry name" value="MetI-like_sf"/>
</dbReference>
<dbReference type="Proteomes" id="UP000431744">
    <property type="component" value="Unassembled WGS sequence"/>
</dbReference>
<feature type="transmembrane region" description="Helical" evidence="8">
    <location>
        <begin position="20"/>
        <end position="44"/>
    </location>
</feature>
<comment type="subcellular location">
    <subcellularLocation>
        <location evidence="1">Cell inner membrane</location>
        <topology evidence="1">Multi-pass membrane protein</topology>
    </subcellularLocation>
    <subcellularLocation>
        <location evidence="8">Cell membrane</location>
        <topology evidence="8">Multi-pass membrane protein</topology>
    </subcellularLocation>
</comment>
<dbReference type="PROSITE" id="PS50928">
    <property type="entry name" value="ABC_TM1"/>
    <property type="match status" value="2"/>
</dbReference>
<feature type="domain" description="ABC transmembrane type-1" evidence="10">
    <location>
        <begin position="372"/>
        <end position="563"/>
    </location>
</feature>
<feature type="transmembrane region" description="Helical" evidence="8">
    <location>
        <begin position="439"/>
        <end position="458"/>
    </location>
</feature>
<dbReference type="InterPro" id="IPR000515">
    <property type="entry name" value="MetI-like"/>
</dbReference>
<evidence type="ECO:0000313" key="12">
    <source>
        <dbReference type="Proteomes" id="UP000431744"/>
    </source>
</evidence>
<dbReference type="PANTHER" id="PTHR43357:SF4">
    <property type="entry name" value="INNER MEMBRANE ABC TRANSPORTER PERMEASE PROTEIN YDCV"/>
    <property type="match status" value="1"/>
</dbReference>
<dbReference type="PANTHER" id="PTHR43357">
    <property type="entry name" value="INNER MEMBRANE ABC TRANSPORTER PERMEASE PROTEIN YDCV"/>
    <property type="match status" value="1"/>
</dbReference>
<name>A0A6H9WI48_9MICO</name>
<evidence type="ECO:0000256" key="2">
    <source>
        <dbReference type="ARBA" id="ARBA00022448"/>
    </source>
</evidence>
<feature type="transmembrane region" description="Helical" evidence="8">
    <location>
        <begin position="215"/>
        <end position="234"/>
    </location>
</feature>
<evidence type="ECO:0000256" key="4">
    <source>
        <dbReference type="ARBA" id="ARBA00022519"/>
    </source>
</evidence>
<feature type="transmembrane region" description="Helical" evidence="8">
    <location>
        <begin position="72"/>
        <end position="94"/>
    </location>
</feature>
<comment type="similarity">
    <text evidence="8">Belongs to the binding-protein-dependent transport system permease family.</text>
</comment>
<proteinExistence type="inferred from homology"/>
<dbReference type="SUPFAM" id="SSF161098">
    <property type="entry name" value="MetI-like"/>
    <property type="match status" value="2"/>
</dbReference>
<feature type="transmembrane region" description="Helical" evidence="8">
    <location>
        <begin position="106"/>
        <end position="126"/>
    </location>
</feature>
<keyword evidence="6 8" id="KW-1133">Transmembrane helix</keyword>
<evidence type="ECO:0000259" key="10">
    <source>
        <dbReference type="PROSITE" id="PS50928"/>
    </source>
</evidence>
<feature type="transmembrane region" description="Helical" evidence="8">
    <location>
        <begin position="503"/>
        <end position="522"/>
    </location>
</feature>
<keyword evidence="12" id="KW-1185">Reference proteome</keyword>
<dbReference type="OrthoDB" id="5100908at2"/>
<dbReference type="CDD" id="cd06261">
    <property type="entry name" value="TM_PBP2"/>
    <property type="match status" value="2"/>
</dbReference>
<feature type="transmembrane region" description="Helical" evidence="8">
    <location>
        <begin position="407"/>
        <end position="433"/>
    </location>
</feature>
<protein>
    <submittedName>
        <fullName evidence="11">Iron ABC transporter permease</fullName>
    </submittedName>
</protein>
<feature type="transmembrane region" description="Helical" evidence="8">
    <location>
        <begin position="542"/>
        <end position="566"/>
    </location>
</feature>
<evidence type="ECO:0000256" key="8">
    <source>
        <dbReference type="RuleBase" id="RU363032"/>
    </source>
</evidence>
<reference evidence="11 12" key="1">
    <citation type="submission" date="2019-09" db="EMBL/GenBank/DDBJ databases">
        <title>Phylogeny of genus Pseudoclavibacter and closely related genus.</title>
        <authorList>
            <person name="Li Y."/>
        </authorList>
    </citation>
    <scope>NUCLEOTIDE SEQUENCE [LARGE SCALE GENOMIC DNA]</scope>
    <source>
        <strain evidence="11 12">EGI 60007</strain>
    </source>
</reference>
<keyword evidence="5 8" id="KW-0812">Transmembrane</keyword>
<evidence type="ECO:0000256" key="3">
    <source>
        <dbReference type="ARBA" id="ARBA00022475"/>
    </source>
</evidence>
<keyword evidence="4" id="KW-0997">Cell inner membrane</keyword>
<keyword evidence="2 8" id="KW-0813">Transport</keyword>
<feature type="transmembrane region" description="Helical" evidence="8">
    <location>
        <begin position="325"/>
        <end position="349"/>
    </location>
</feature>
<dbReference type="Gene3D" id="1.10.3720.10">
    <property type="entry name" value="MetI-like"/>
    <property type="match status" value="2"/>
</dbReference>
<dbReference type="AlphaFoldDB" id="A0A6H9WI48"/>
<feature type="region of interest" description="Disordered" evidence="9">
    <location>
        <begin position="574"/>
        <end position="631"/>
    </location>
</feature>
<feature type="transmembrane region" description="Helical" evidence="8">
    <location>
        <begin position="267"/>
        <end position="288"/>
    </location>
</feature>
<keyword evidence="3" id="KW-1003">Cell membrane</keyword>
<dbReference type="RefSeq" id="WP_158027536.1">
    <property type="nucleotide sequence ID" value="NZ_BMHG01000001.1"/>
</dbReference>
<dbReference type="GO" id="GO:0005886">
    <property type="term" value="C:plasma membrane"/>
    <property type="evidence" value="ECO:0007669"/>
    <property type="project" value="UniProtKB-SubCell"/>
</dbReference>
<feature type="transmembrane region" description="Helical" evidence="8">
    <location>
        <begin position="369"/>
        <end position="395"/>
    </location>
</feature>
<evidence type="ECO:0000256" key="6">
    <source>
        <dbReference type="ARBA" id="ARBA00022989"/>
    </source>
</evidence>
<organism evidence="11 12">
    <name type="scientific">Pseudoclavibacter endophyticus</name>
    <dbReference type="NCBI Taxonomy" id="1778590"/>
    <lineage>
        <taxon>Bacteria</taxon>
        <taxon>Bacillati</taxon>
        <taxon>Actinomycetota</taxon>
        <taxon>Actinomycetes</taxon>
        <taxon>Micrococcales</taxon>
        <taxon>Microbacteriaceae</taxon>
        <taxon>Pseudoclavibacter</taxon>
    </lineage>
</organism>
<evidence type="ECO:0000256" key="9">
    <source>
        <dbReference type="SAM" id="MobiDB-lite"/>
    </source>
</evidence>
<evidence type="ECO:0000256" key="7">
    <source>
        <dbReference type="ARBA" id="ARBA00023136"/>
    </source>
</evidence>
<evidence type="ECO:0000256" key="1">
    <source>
        <dbReference type="ARBA" id="ARBA00004429"/>
    </source>
</evidence>
<accession>A0A6H9WI48</accession>
<evidence type="ECO:0000256" key="5">
    <source>
        <dbReference type="ARBA" id="ARBA00022692"/>
    </source>
</evidence>